<comment type="caution">
    <text evidence="1">The sequence shown here is derived from an EMBL/GenBank/DDBJ whole genome shotgun (WGS) entry which is preliminary data.</text>
</comment>
<dbReference type="InterPro" id="IPR029044">
    <property type="entry name" value="Nucleotide-diphossugar_trans"/>
</dbReference>
<gene>
    <name evidence="1" type="ORF">HDG40_005058</name>
</gene>
<reference evidence="1 2" key="1">
    <citation type="submission" date="2020-08" db="EMBL/GenBank/DDBJ databases">
        <title>Genomic Encyclopedia of Type Strains, Phase IV (KMG-V): Genome sequencing to study the core and pangenomes of soil and plant-associated prokaryotes.</title>
        <authorList>
            <person name="Whitman W."/>
        </authorList>
    </citation>
    <scope>NUCLEOTIDE SEQUENCE [LARGE SCALE GENOMIC DNA]</scope>
    <source>
        <strain evidence="1 2">JPY158</strain>
    </source>
</reference>
<dbReference type="EMBL" id="JACHDD010000008">
    <property type="protein sequence ID" value="MBB5426879.1"/>
    <property type="molecule type" value="Genomic_DNA"/>
</dbReference>
<evidence type="ECO:0000313" key="2">
    <source>
        <dbReference type="Proteomes" id="UP000592780"/>
    </source>
</evidence>
<evidence type="ECO:0008006" key="3">
    <source>
        <dbReference type="Google" id="ProtNLM"/>
    </source>
</evidence>
<dbReference type="Proteomes" id="UP000592780">
    <property type="component" value="Unassembled WGS sequence"/>
</dbReference>
<dbReference type="AlphaFoldDB" id="A0A7W8V8J5"/>
<organism evidence="1 2">
    <name type="scientific">Paraburkholderia atlantica</name>
    <dbReference type="NCBI Taxonomy" id="2654982"/>
    <lineage>
        <taxon>Bacteria</taxon>
        <taxon>Pseudomonadati</taxon>
        <taxon>Pseudomonadota</taxon>
        <taxon>Betaproteobacteria</taxon>
        <taxon>Burkholderiales</taxon>
        <taxon>Burkholderiaceae</taxon>
        <taxon>Paraburkholderia</taxon>
    </lineage>
</organism>
<name>A0A7W8V8J5_PARAM</name>
<dbReference type="SUPFAM" id="SSF53448">
    <property type="entry name" value="Nucleotide-diphospho-sugar transferases"/>
    <property type="match status" value="1"/>
</dbReference>
<sequence>MSDAKFATFWNDPELSPYEIACLNTFTANGSEIAVYSYKPISNLPKGVIEKDARSILPADSLSAFSLNGVPSLAHFTDYFRLIMFTKTDEIWADIDILLLRRFDLNIAGDLVGRGQPDLLCTALLRLDPRNPRLHEVIQRVEAMKNTDIKWRGAGSHILTEVYGAKVGLPEKVFYPVHADSYYKVFLPHYFEECAALCTNAYTLKLWNNRVVKLGVFKRVCPPEGSFLHHVFASTGSDQLFAEIYPADVMQRLVSNAEERVGRDEGVRKLMRIALGSGLSSKFDDTSLSHRI</sequence>
<accession>A0A7W8V8J5</accession>
<dbReference type="RefSeq" id="WP_184131735.1">
    <property type="nucleotide sequence ID" value="NZ_JACHDD010000008.1"/>
</dbReference>
<protein>
    <recommendedName>
        <fullName evidence="3">Alpha 1,4-glycosyltransferase domain-containing protein</fullName>
    </recommendedName>
</protein>
<keyword evidence="2" id="KW-1185">Reference proteome</keyword>
<evidence type="ECO:0000313" key="1">
    <source>
        <dbReference type="EMBL" id="MBB5426879.1"/>
    </source>
</evidence>
<proteinExistence type="predicted"/>